<proteinExistence type="predicted"/>
<dbReference type="Proteomes" id="UP000612055">
    <property type="component" value="Unassembled WGS sequence"/>
</dbReference>
<reference evidence="2" key="1">
    <citation type="journal article" date="2020" name="bioRxiv">
        <title>Comparative genomics of Chlamydomonas.</title>
        <authorList>
            <person name="Craig R.J."/>
            <person name="Hasan A.R."/>
            <person name="Ness R.W."/>
            <person name="Keightley P.D."/>
        </authorList>
    </citation>
    <scope>NUCLEOTIDE SEQUENCE</scope>
    <source>
        <strain evidence="2">CCAP 11/70</strain>
    </source>
</reference>
<dbReference type="GO" id="GO:0007017">
    <property type="term" value="P:microtubule-based process"/>
    <property type="evidence" value="ECO:0007669"/>
    <property type="project" value="InterPro"/>
</dbReference>
<dbReference type="GO" id="GO:0030286">
    <property type="term" value="C:dynein complex"/>
    <property type="evidence" value="ECO:0007669"/>
    <property type="project" value="InterPro"/>
</dbReference>
<gene>
    <name evidence="2" type="ORF">HYH03_010542</name>
</gene>
<dbReference type="InterPro" id="IPR001372">
    <property type="entry name" value="Dynein_light_chain_typ-1/2"/>
</dbReference>
<protein>
    <recommendedName>
        <fullName evidence="4">Dynein light chain</fullName>
    </recommendedName>
</protein>
<evidence type="ECO:0000313" key="2">
    <source>
        <dbReference type="EMBL" id="KAG2491098.1"/>
    </source>
</evidence>
<comment type="caution">
    <text evidence="2">The sequence shown here is derived from an EMBL/GenBank/DDBJ whole genome shotgun (WGS) entry which is preliminary data.</text>
</comment>
<dbReference type="AlphaFoldDB" id="A0A836BXD2"/>
<dbReference type="Gene3D" id="3.30.740.10">
    <property type="entry name" value="Protein Inhibitor Of Neuronal Nitric Oxide Synthase"/>
    <property type="match status" value="1"/>
</dbReference>
<dbReference type="SUPFAM" id="SSF54648">
    <property type="entry name" value="DLC"/>
    <property type="match status" value="1"/>
</dbReference>
<dbReference type="SMART" id="SM01375">
    <property type="entry name" value="Dynein_light"/>
    <property type="match status" value="1"/>
</dbReference>
<accession>A0A836BXD2</accession>
<evidence type="ECO:0000256" key="1">
    <source>
        <dbReference type="SAM" id="Coils"/>
    </source>
</evidence>
<sequence length="201" mass="21350">MRPLSVCQDRVGGRWAALQVHFEDLASSHIELQLELEKERASRVKLEEDFSAKEKSSAQAAEKKLQAAQSKAAGLEKSIGSLAQVVAALTEVADPAAAALPTDVASTLVALMAKDSNFTVVAGDQPPAMQLEAFKVVQEALKKPAGEQCRAVGQGMAAKYGGRWNCVAGPVKYSVYNESGTYLVLNVEGGVQFIIFRGLAS</sequence>
<dbReference type="Pfam" id="PF01221">
    <property type="entry name" value="Dynein_light"/>
    <property type="match status" value="1"/>
</dbReference>
<dbReference type="EMBL" id="JAEHOE010000056">
    <property type="protein sequence ID" value="KAG2491098.1"/>
    <property type="molecule type" value="Genomic_DNA"/>
</dbReference>
<evidence type="ECO:0008006" key="4">
    <source>
        <dbReference type="Google" id="ProtNLM"/>
    </source>
</evidence>
<keyword evidence="1" id="KW-0175">Coiled coil</keyword>
<name>A0A836BXD2_9CHLO</name>
<feature type="coiled-coil region" evidence="1">
    <location>
        <begin position="29"/>
        <end position="78"/>
    </location>
</feature>
<organism evidence="2 3">
    <name type="scientific">Edaphochlamys debaryana</name>
    <dbReference type="NCBI Taxonomy" id="47281"/>
    <lineage>
        <taxon>Eukaryota</taxon>
        <taxon>Viridiplantae</taxon>
        <taxon>Chlorophyta</taxon>
        <taxon>core chlorophytes</taxon>
        <taxon>Chlorophyceae</taxon>
        <taxon>CS clade</taxon>
        <taxon>Chlamydomonadales</taxon>
        <taxon>Chlamydomonadales incertae sedis</taxon>
        <taxon>Edaphochlamys</taxon>
    </lineage>
</organism>
<evidence type="ECO:0000313" key="3">
    <source>
        <dbReference type="Proteomes" id="UP000612055"/>
    </source>
</evidence>
<dbReference type="InterPro" id="IPR037177">
    <property type="entry name" value="DLC_sf"/>
</dbReference>
<keyword evidence="3" id="KW-1185">Reference proteome</keyword>